<dbReference type="EMBL" id="MU006707">
    <property type="protein sequence ID" value="KAF2630556.1"/>
    <property type="molecule type" value="Genomic_DNA"/>
</dbReference>
<reference evidence="1" key="1">
    <citation type="journal article" date="2020" name="Stud. Mycol.">
        <title>101 Dothideomycetes genomes: a test case for predicting lifestyles and emergence of pathogens.</title>
        <authorList>
            <person name="Haridas S."/>
            <person name="Albert R."/>
            <person name="Binder M."/>
            <person name="Bloem J."/>
            <person name="Labutti K."/>
            <person name="Salamov A."/>
            <person name="Andreopoulos B."/>
            <person name="Baker S."/>
            <person name="Barry K."/>
            <person name="Bills G."/>
            <person name="Bluhm B."/>
            <person name="Cannon C."/>
            <person name="Castanera R."/>
            <person name="Culley D."/>
            <person name="Daum C."/>
            <person name="Ezra D."/>
            <person name="Gonzalez J."/>
            <person name="Henrissat B."/>
            <person name="Kuo A."/>
            <person name="Liang C."/>
            <person name="Lipzen A."/>
            <person name="Lutzoni F."/>
            <person name="Magnuson J."/>
            <person name="Mondo S."/>
            <person name="Nolan M."/>
            <person name="Ohm R."/>
            <person name="Pangilinan J."/>
            <person name="Park H.-J."/>
            <person name="Ramirez L."/>
            <person name="Alfaro M."/>
            <person name="Sun H."/>
            <person name="Tritt A."/>
            <person name="Yoshinaga Y."/>
            <person name="Zwiers L.-H."/>
            <person name="Turgeon B."/>
            <person name="Goodwin S."/>
            <person name="Spatafora J."/>
            <person name="Crous P."/>
            <person name="Grigoriev I."/>
        </authorList>
    </citation>
    <scope>NUCLEOTIDE SEQUENCE</scope>
    <source>
        <strain evidence="1">CBS 525.71</strain>
    </source>
</reference>
<organism evidence="1 2">
    <name type="scientific">Macroventuria anomochaeta</name>
    <dbReference type="NCBI Taxonomy" id="301207"/>
    <lineage>
        <taxon>Eukaryota</taxon>
        <taxon>Fungi</taxon>
        <taxon>Dikarya</taxon>
        <taxon>Ascomycota</taxon>
        <taxon>Pezizomycotina</taxon>
        <taxon>Dothideomycetes</taxon>
        <taxon>Pleosporomycetidae</taxon>
        <taxon>Pleosporales</taxon>
        <taxon>Pleosporineae</taxon>
        <taxon>Didymellaceae</taxon>
        <taxon>Macroventuria</taxon>
    </lineage>
</organism>
<sequence>MKGTVFIEGTAAGPLLFADLGLSFMGGVDPSTGVVTDTHHPLRGQSITGNILAIPSGRGSCAGSLVIFELLTNGHAPKAFLFRRKEVILTLGVMIANELMGLGIPIVCLEEEDFNMLGLYPEAIIQGRTISVFDGSKDFQLSHYDQACLDGKHGEAVRVATRIVIRAAQLEGSNTLIDVDMAHIDGNFYQGPGSLLFARRLVDMSAHVKIPSTMNAICIDRKLWRDQGVLEALGLPSEELAECYVKMGVRGTYTCAPYLLDEAPLFGQQIAWGESNAVVFANSVLGARTLKYPDYLDILVAITGRAPYADCHVTSMRKATTCIVVSVAAVDDSFWPLLGYHVGKIATNDIPVICGLANLTVDADDLRAFGAAFATTSAAAMFHIVGITPEASTVEEACLGQQPTRHVEIGPTELEETWRELNTSISDDVDLIALGNPHFSLTEIGRLAYLCMGKRIALNTSMVVTCGETVFEKASKKGFVQTINDFGGTFLNDTCWCLIGEPVVERRVKNIVTNSGKYAHYGPAAVQKGFHFGSLERCVDAACTGSIDRSLPIWLLSMK</sequence>
<dbReference type="Proteomes" id="UP000799754">
    <property type="component" value="Unassembled WGS sequence"/>
</dbReference>
<gene>
    <name evidence="1" type="ORF">BU25DRAFT_387845</name>
</gene>
<protein>
    <submittedName>
        <fullName evidence="1">Uncharacterized protein</fullName>
    </submittedName>
</protein>
<name>A0ACB6S8M2_9PLEO</name>
<comment type="caution">
    <text evidence="1">The sequence shown here is derived from an EMBL/GenBank/DDBJ whole genome shotgun (WGS) entry which is preliminary data.</text>
</comment>
<proteinExistence type="predicted"/>
<evidence type="ECO:0000313" key="2">
    <source>
        <dbReference type="Proteomes" id="UP000799754"/>
    </source>
</evidence>
<accession>A0ACB6S8M2</accession>
<keyword evidence="2" id="KW-1185">Reference proteome</keyword>
<evidence type="ECO:0000313" key="1">
    <source>
        <dbReference type="EMBL" id="KAF2630556.1"/>
    </source>
</evidence>